<proteinExistence type="predicted"/>
<name>A0A0R3PC71_ANGCS</name>
<reference evidence="1 2" key="2">
    <citation type="submission" date="2018-11" db="EMBL/GenBank/DDBJ databases">
        <authorList>
            <consortium name="Pathogen Informatics"/>
        </authorList>
    </citation>
    <scope>NUCLEOTIDE SEQUENCE [LARGE SCALE GENOMIC DNA]</scope>
    <source>
        <strain evidence="1 2">Costa Rica</strain>
    </source>
</reference>
<evidence type="ECO:0000313" key="1">
    <source>
        <dbReference type="EMBL" id="VDM52963.1"/>
    </source>
</evidence>
<organism evidence="3">
    <name type="scientific">Angiostrongylus costaricensis</name>
    <name type="common">Nematode worm</name>
    <dbReference type="NCBI Taxonomy" id="334426"/>
    <lineage>
        <taxon>Eukaryota</taxon>
        <taxon>Metazoa</taxon>
        <taxon>Ecdysozoa</taxon>
        <taxon>Nematoda</taxon>
        <taxon>Chromadorea</taxon>
        <taxon>Rhabditida</taxon>
        <taxon>Rhabditina</taxon>
        <taxon>Rhabditomorpha</taxon>
        <taxon>Strongyloidea</taxon>
        <taxon>Metastrongylidae</taxon>
        <taxon>Angiostrongylus</taxon>
    </lineage>
</organism>
<evidence type="ECO:0000313" key="2">
    <source>
        <dbReference type="Proteomes" id="UP000267027"/>
    </source>
</evidence>
<protein>
    <submittedName>
        <fullName evidence="1 3">Uncharacterized protein</fullName>
    </submittedName>
</protein>
<dbReference type="Proteomes" id="UP000267027">
    <property type="component" value="Unassembled WGS sequence"/>
</dbReference>
<dbReference type="EMBL" id="UYYA01000202">
    <property type="protein sequence ID" value="VDM52963.1"/>
    <property type="molecule type" value="Genomic_DNA"/>
</dbReference>
<sequence>MTRAILKCSAAVKDDEEFTKTTITTTTIDAIDGPRGERQWLGRRKTEGRRADVCACMGGWVVAMMLEMLMGKVKVQMDAHWLRNVTECPWPITMRYETYAIAVGGPYWIINPLPY</sequence>
<accession>A0A0R3PC71</accession>
<evidence type="ECO:0000313" key="3">
    <source>
        <dbReference type="WBParaSite" id="ACOC_0000137701-mRNA-1"/>
    </source>
</evidence>
<dbReference type="AlphaFoldDB" id="A0A0R3PC71"/>
<reference evidence="3" key="1">
    <citation type="submission" date="2017-02" db="UniProtKB">
        <authorList>
            <consortium name="WormBaseParasite"/>
        </authorList>
    </citation>
    <scope>IDENTIFICATION</scope>
</reference>
<keyword evidence="2" id="KW-1185">Reference proteome</keyword>
<dbReference type="WBParaSite" id="ACOC_0000137701-mRNA-1">
    <property type="protein sequence ID" value="ACOC_0000137701-mRNA-1"/>
    <property type="gene ID" value="ACOC_0000137701"/>
</dbReference>
<gene>
    <name evidence="1" type="ORF">ACOC_LOCUS1378</name>
</gene>